<proteinExistence type="predicted"/>
<dbReference type="Proteomes" id="UP001210925">
    <property type="component" value="Unassembled WGS sequence"/>
</dbReference>
<accession>A0AAD5UC22</accession>
<evidence type="ECO:0000313" key="1">
    <source>
        <dbReference type="EMBL" id="KAJ3253275.1"/>
    </source>
</evidence>
<dbReference type="AlphaFoldDB" id="A0AAD5UC22"/>
<dbReference type="EMBL" id="JADGKB010000114">
    <property type="protein sequence ID" value="KAJ3253275.1"/>
    <property type="molecule type" value="Genomic_DNA"/>
</dbReference>
<gene>
    <name evidence="1" type="ORF">HK103_000769</name>
</gene>
<protein>
    <submittedName>
        <fullName evidence="1">Uncharacterized protein</fullName>
    </submittedName>
</protein>
<reference evidence="1" key="1">
    <citation type="submission" date="2020-05" db="EMBL/GenBank/DDBJ databases">
        <title>Phylogenomic resolution of chytrid fungi.</title>
        <authorList>
            <person name="Stajich J.E."/>
            <person name="Amses K."/>
            <person name="Simmons R."/>
            <person name="Seto K."/>
            <person name="Myers J."/>
            <person name="Bonds A."/>
            <person name="Quandt C.A."/>
            <person name="Barry K."/>
            <person name="Liu P."/>
            <person name="Grigoriev I."/>
            <person name="Longcore J.E."/>
            <person name="James T.Y."/>
        </authorList>
    </citation>
    <scope>NUCLEOTIDE SEQUENCE</scope>
    <source>
        <strain evidence="1">PLAUS21</strain>
    </source>
</reference>
<name>A0AAD5UC22_9FUNG</name>
<organism evidence="1 2">
    <name type="scientific">Boothiomyces macroporosus</name>
    <dbReference type="NCBI Taxonomy" id="261099"/>
    <lineage>
        <taxon>Eukaryota</taxon>
        <taxon>Fungi</taxon>
        <taxon>Fungi incertae sedis</taxon>
        <taxon>Chytridiomycota</taxon>
        <taxon>Chytridiomycota incertae sedis</taxon>
        <taxon>Chytridiomycetes</taxon>
        <taxon>Rhizophydiales</taxon>
        <taxon>Terramycetaceae</taxon>
        <taxon>Boothiomyces</taxon>
    </lineage>
</organism>
<keyword evidence="2" id="KW-1185">Reference proteome</keyword>
<evidence type="ECO:0000313" key="2">
    <source>
        <dbReference type="Proteomes" id="UP001210925"/>
    </source>
</evidence>
<sequence length="373" mass="42691">MRLFACEPQPVSKKERKKVSPITMDPHNAIENLNLICDILVNQESQIISKYQIDNAVYVQTSKTKKLILDNDNRFEYALVMLQALLYLQNNQIEGAPKATRQFENVLSTIQKSNIHRLQNDIQTHAAKLYSDYIYMLPNRKYLLPMDSDEQDLILLQEAIDNDLKSQMILAMKFQSLGNLEASEFWLSSSSKQGYIPSEEEERRALELFNEKYKNKKYEAEIPVLEVPEPVEEEDLEVSNMAVVNASTFDISNMTEVNLDTDITKDSILESDFLSEKQERLAENEHVAINQMETVEQFSSQEVEQTVEIETVIDQPKEYLVTEAPKVSPEMTDEDLFSPDKQVSQGGFINFCYNSLSSVISTGLSLIYAPAKK</sequence>
<comment type="caution">
    <text evidence="1">The sequence shown here is derived from an EMBL/GenBank/DDBJ whole genome shotgun (WGS) entry which is preliminary data.</text>
</comment>